<dbReference type="PANTHER" id="PTHR48143:SF1">
    <property type="entry name" value="ZINC FINGER GRF-TYPE DOMAIN-CONTAINING PROTEIN"/>
    <property type="match status" value="1"/>
</dbReference>
<keyword evidence="1" id="KW-0175">Coiled coil</keyword>
<sequence length="226" mass="26122">MSVPCSDQDFRPMKGKNASLPPGVRAERCWCGRLAKVKEVVDFSDKFGMKYFMCASYDHDPPRQSSSSSSRPASPPPLCMWFHWIDQEQPDWARREVEEKQRRAWAMFHEEERFEKAIANDKAERERQIQKLRAEQARNREVNQKRMDDEAARRSICIIPVDDDDVAAVALDRKATTGDEGDEVDANLGHTDFPHPLYVSHLLAMESEICMEIPDLGESNWHLCRK</sequence>
<name>A0AAD8RHQ6_LOLMU</name>
<evidence type="ECO:0000256" key="1">
    <source>
        <dbReference type="SAM" id="Coils"/>
    </source>
</evidence>
<organism evidence="2 3">
    <name type="scientific">Lolium multiflorum</name>
    <name type="common">Italian ryegrass</name>
    <name type="synonym">Lolium perenne subsp. multiflorum</name>
    <dbReference type="NCBI Taxonomy" id="4521"/>
    <lineage>
        <taxon>Eukaryota</taxon>
        <taxon>Viridiplantae</taxon>
        <taxon>Streptophyta</taxon>
        <taxon>Embryophyta</taxon>
        <taxon>Tracheophyta</taxon>
        <taxon>Spermatophyta</taxon>
        <taxon>Magnoliopsida</taxon>
        <taxon>Liliopsida</taxon>
        <taxon>Poales</taxon>
        <taxon>Poaceae</taxon>
        <taxon>BOP clade</taxon>
        <taxon>Pooideae</taxon>
        <taxon>Poodae</taxon>
        <taxon>Poeae</taxon>
        <taxon>Poeae Chloroplast Group 2 (Poeae type)</taxon>
        <taxon>Loliodinae</taxon>
        <taxon>Loliinae</taxon>
        <taxon>Lolium</taxon>
    </lineage>
</organism>
<keyword evidence="3" id="KW-1185">Reference proteome</keyword>
<comment type="caution">
    <text evidence="2">The sequence shown here is derived from an EMBL/GenBank/DDBJ whole genome shotgun (WGS) entry which is preliminary data.</text>
</comment>
<gene>
    <name evidence="2" type="ORF">QYE76_026674</name>
</gene>
<dbReference type="Proteomes" id="UP001231189">
    <property type="component" value="Unassembled WGS sequence"/>
</dbReference>
<proteinExistence type="predicted"/>
<protein>
    <submittedName>
        <fullName evidence="2">Uncharacterized protein</fullName>
    </submittedName>
</protein>
<dbReference type="EMBL" id="JAUUTY010000006">
    <property type="protein sequence ID" value="KAK1621157.1"/>
    <property type="molecule type" value="Genomic_DNA"/>
</dbReference>
<feature type="coiled-coil region" evidence="1">
    <location>
        <begin position="115"/>
        <end position="145"/>
    </location>
</feature>
<reference evidence="2" key="1">
    <citation type="submission" date="2023-07" db="EMBL/GenBank/DDBJ databases">
        <title>A chromosome-level genome assembly of Lolium multiflorum.</title>
        <authorList>
            <person name="Chen Y."/>
            <person name="Copetti D."/>
            <person name="Kolliker R."/>
            <person name="Studer B."/>
        </authorList>
    </citation>
    <scope>NUCLEOTIDE SEQUENCE</scope>
    <source>
        <strain evidence="2">02402/16</strain>
        <tissue evidence="2">Leaf</tissue>
    </source>
</reference>
<evidence type="ECO:0000313" key="3">
    <source>
        <dbReference type="Proteomes" id="UP001231189"/>
    </source>
</evidence>
<dbReference type="PANTHER" id="PTHR48143">
    <property type="entry name" value="ZINC FINGER GRF-TYPE DOMAIN-CONTAINING PROTEIN"/>
    <property type="match status" value="1"/>
</dbReference>
<dbReference type="AlphaFoldDB" id="A0AAD8RHQ6"/>
<evidence type="ECO:0000313" key="2">
    <source>
        <dbReference type="EMBL" id="KAK1621157.1"/>
    </source>
</evidence>
<accession>A0AAD8RHQ6</accession>